<evidence type="ECO:0000313" key="3">
    <source>
        <dbReference type="Proteomes" id="UP000789831"/>
    </source>
</evidence>
<keyword evidence="3" id="KW-1185">Reference proteome</keyword>
<organism evidence="2 3">
    <name type="scientific">Ambispora gerdemannii</name>
    <dbReference type="NCBI Taxonomy" id="144530"/>
    <lineage>
        <taxon>Eukaryota</taxon>
        <taxon>Fungi</taxon>
        <taxon>Fungi incertae sedis</taxon>
        <taxon>Mucoromycota</taxon>
        <taxon>Glomeromycotina</taxon>
        <taxon>Glomeromycetes</taxon>
        <taxon>Archaeosporales</taxon>
        <taxon>Ambisporaceae</taxon>
        <taxon>Ambispora</taxon>
    </lineage>
</organism>
<dbReference type="AlphaFoldDB" id="A0A9N8UXD7"/>
<feature type="compositionally biased region" description="Basic and acidic residues" evidence="1">
    <location>
        <begin position="14"/>
        <end position="23"/>
    </location>
</feature>
<feature type="region of interest" description="Disordered" evidence="1">
    <location>
        <begin position="1"/>
        <end position="23"/>
    </location>
</feature>
<feature type="compositionally biased region" description="Polar residues" evidence="1">
    <location>
        <begin position="1"/>
        <end position="13"/>
    </location>
</feature>
<name>A0A9N8UXD7_9GLOM</name>
<accession>A0A9N8UXD7</accession>
<gene>
    <name evidence="2" type="ORF">AGERDE_LOCUS85</name>
</gene>
<dbReference type="EMBL" id="CAJVPL010000004">
    <property type="protein sequence ID" value="CAG8433298.1"/>
    <property type="molecule type" value="Genomic_DNA"/>
</dbReference>
<protein>
    <submittedName>
        <fullName evidence="2">13046_t:CDS:1</fullName>
    </submittedName>
</protein>
<comment type="caution">
    <text evidence="2">The sequence shown here is derived from an EMBL/GenBank/DDBJ whole genome shotgun (WGS) entry which is preliminary data.</text>
</comment>
<evidence type="ECO:0000256" key="1">
    <source>
        <dbReference type="SAM" id="MobiDB-lite"/>
    </source>
</evidence>
<reference evidence="2" key="1">
    <citation type="submission" date="2021-06" db="EMBL/GenBank/DDBJ databases">
        <authorList>
            <person name="Kallberg Y."/>
            <person name="Tangrot J."/>
            <person name="Rosling A."/>
        </authorList>
    </citation>
    <scope>NUCLEOTIDE SEQUENCE</scope>
    <source>
        <strain evidence="2">MT106</strain>
    </source>
</reference>
<dbReference type="Proteomes" id="UP000789831">
    <property type="component" value="Unassembled WGS sequence"/>
</dbReference>
<proteinExistence type="predicted"/>
<evidence type="ECO:0000313" key="2">
    <source>
        <dbReference type="EMBL" id="CAG8433298.1"/>
    </source>
</evidence>
<sequence length="88" mass="10004">METDSFSPISTHDYNNKESEGVGTKGHYEAQCRNCPKKYQRAESLIMANHIALHCPGVSKEISRFYIQQCAECNVVQGEESVFKFQKT</sequence>